<accession>A0AAV7M1C6</accession>
<protein>
    <submittedName>
        <fullName evidence="1">Uncharacterized protein</fullName>
    </submittedName>
</protein>
<evidence type="ECO:0000313" key="1">
    <source>
        <dbReference type="EMBL" id="KAJ1097241.1"/>
    </source>
</evidence>
<name>A0AAV7M1C6_PLEWA</name>
<reference evidence="1" key="1">
    <citation type="journal article" date="2022" name="bioRxiv">
        <title>Sequencing and chromosome-scale assembly of the giantPleurodeles waltlgenome.</title>
        <authorList>
            <person name="Brown T."/>
            <person name="Elewa A."/>
            <person name="Iarovenko S."/>
            <person name="Subramanian E."/>
            <person name="Araus A.J."/>
            <person name="Petzold A."/>
            <person name="Susuki M."/>
            <person name="Suzuki K.-i.T."/>
            <person name="Hayashi T."/>
            <person name="Toyoda A."/>
            <person name="Oliveira C."/>
            <person name="Osipova E."/>
            <person name="Leigh N.D."/>
            <person name="Simon A."/>
            <person name="Yun M.H."/>
        </authorList>
    </citation>
    <scope>NUCLEOTIDE SEQUENCE</scope>
    <source>
        <strain evidence="1">20211129_DDA</strain>
        <tissue evidence="1">Liver</tissue>
    </source>
</reference>
<proteinExistence type="predicted"/>
<sequence>MEKRRVAQQKYVQSSQVTHRCKFDWKVGDVVRVKCPRSTGLSKFSSGKKIVQVGDSAVRLDDGKWWNKDKISLTKTVAVENVKGVDGRERVERKRCVGYGFFRALLVPRAVEPTSGEPQNVRMLIGIRVMQAVGAGDLWKEDGSKELS</sequence>
<dbReference type="Proteomes" id="UP001066276">
    <property type="component" value="Chromosome 10"/>
</dbReference>
<comment type="caution">
    <text evidence="1">The sequence shown here is derived from an EMBL/GenBank/DDBJ whole genome shotgun (WGS) entry which is preliminary data.</text>
</comment>
<organism evidence="1 2">
    <name type="scientific">Pleurodeles waltl</name>
    <name type="common">Iberian ribbed newt</name>
    <dbReference type="NCBI Taxonomy" id="8319"/>
    <lineage>
        <taxon>Eukaryota</taxon>
        <taxon>Metazoa</taxon>
        <taxon>Chordata</taxon>
        <taxon>Craniata</taxon>
        <taxon>Vertebrata</taxon>
        <taxon>Euteleostomi</taxon>
        <taxon>Amphibia</taxon>
        <taxon>Batrachia</taxon>
        <taxon>Caudata</taxon>
        <taxon>Salamandroidea</taxon>
        <taxon>Salamandridae</taxon>
        <taxon>Pleurodelinae</taxon>
        <taxon>Pleurodeles</taxon>
    </lineage>
</organism>
<gene>
    <name evidence="1" type="ORF">NDU88_002366</name>
</gene>
<dbReference type="EMBL" id="JANPWB010000014">
    <property type="protein sequence ID" value="KAJ1097241.1"/>
    <property type="molecule type" value="Genomic_DNA"/>
</dbReference>
<evidence type="ECO:0000313" key="2">
    <source>
        <dbReference type="Proteomes" id="UP001066276"/>
    </source>
</evidence>
<dbReference type="AlphaFoldDB" id="A0AAV7M1C6"/>
<keyword evidence="2" id="KW-1185">Reference proteome</keyword>